<reference evidence="2" key="1">
    <citation type="submission" date="2022-11" db="UniProtKB">
        <authorList>
            <consortium name="WormBaseParasite"/>
        </authorList>
    </citation>
    <scope>IDENTIFICATION</scope>
</reference>
<sequence length="247" mass="28040">MNAEFEKRFADKDQLSIEQWQAALPTMNERKEIGTLIDFLMTLSTFENLSSSKLLSYYQNINKSINITFYKTEYAIIHEIYNPYDSLPFKRYFGYTVIASRTIASKPYLHHGAPHFGFDGNVCNQSAEIFEQSFGRTLVVAGAHRYAVRDRTPPNPCQSNFAIADPAHNNLTMFHAFNEAILSASKRQSEFHLIPYFFIQWHGMSEESCPNSPVFISTGASGNDSIYLNSSLAANKAILFQIQSIKC</sequence>
<protein>
    <submittedName>
        <fullName evidence="2">Uncharacterized protein</fullName>
    </submittedName>
</protein>
<dbReference type="WBParaSite" id="PSU_v2.g2040.t1">
    <property type="protein sequence ID" value="PSU_v2.g2040.t1"/>
    <property type="gene ID" value="PSU_v2.g2040"/>
</dbReference>
<keyword evidence="1" id="KW-1185">Reference proteome</keyword>
<proteinExistence type="predicted"/>
<dbReference type="AlphaFoldDB" id="A0A914YLH4"/>
<accession>A0A914YLH4</accession>
<organism evidence="1 2">
    <name type="scientific">Panagrolaimus superbus</name>
    <dbReference type="NCBI Taxonomy" id="310955"/>
    <lineage>
        <taxon>Eukaryota</taxon>
        <taxon>Metazoa</taxon>
        <taxon>Ecdysozoa</taxon>
        <taxon>Nematoda</taxon>
        <taxon>Chromadorea</taxon>
        <taxon>Rhabditida</taxon>
        <taxon>Tylenchina</taxon>
        <taxon>Panagrolaimomorpha</taxon>
        <taxon>Panagrolaimoidea</taxon>
        <taxon>Panagrolaimidae</taxon>
        <taxon>Panagrolaimus</taxon>
    </lineage>
</organism>
<dbReference type="Proteomes" id="UP000887577">
    <property type="component" value="Unplaced"/>
</dbReference>
<evidence type="ECO:0000313" key="2">
    <source>
        <dbReference type="WBParaSite" id="PSU_v2.g2040.t1"/>
    </source>
</evidence>
<evidence type="ECO:0000313" key="1">
    <source>
        <dbReference type="Proteomes" id="UP000887577"/>
    </source>
</evidence>
<name>A0A914YLH4_9BILA</name>